<comment type="caution">
    <text evidence="2">The sequence shown here is derived from an EMBL/GenBank/DDBJ whole genome shotgun (WGS) entry which is preliminary data.</text>
</comment>
<protein>
    <submittedName>
        <fullName evidence="2">Uncharacterized protein</fullName>
    </submittedName>
</protein>
<reference evidence="2 3" key="1">
    <citation type="journal article" date="2022" name="Nat. Plants">
        <title>Genomes of leafy and leafless Platanthera orchids illuminate the evolution of mycoheterotrophy.</title>
        <authorList>
            <person name="Li M.H."/>
            <person name="Liu K.W."/>
            <person name="Li Z."/>
            <person name="Lu H.C."/>
            <person name="Ye Q.L."/>
            <person name="Zhang D."/>
            <person name="Wang J.Y."/>
            <person name="Li Y.F."/>
            <person name="Zhong Z.M."/>
            <person name="Liu X."/>
            <person name="Yu X."/>
            <person name="Liu D.K."/>
            <person name="Tu X.D."/>
            <person name="Liu B."/>
            <person name="Hao Y."/>
            <person name="Liao X.Y."/>
            <person name="Jiang Y.T."/>
            <person name="Sun W.H."/>
            <person name="Chen J."/>
            <person name="Chen Y.Q."/>
            <person name="Ai Y."/>
            <person name="Zhai J.W."/>
            <person name="Wu S.S."/>
            <person name="Zhou Z."/>
            <person name="Hsiao Y.Y."/>
            <person name="Wu W.L."/>
            <person name="Chen Y.Y."/>
            <person name="Lin Y.F."/>
            <person name="Hsu J.L."/>
            <person name="Li C.Y."/>
            <person name="Wang Z.W."/>
            <person name="Zhao X."/>
            <person name="Zhong W.Y."/>
            <person name="Ma X.K."/>
            <person name="Ma L."/>
            <person name="Huang J."/>
            <person name="Chen G.Z."/>
            <person name="Huang M.Z."/>
            <person name="Huang L."/>
            <person name="Peng D.H."/>
            <person name="Luo Y.B."/>
            <person name="Zou S.Q."/>
            <person name="Chen S.P."/>
            <person name="Lan S."/>
            <person name="Tsai W.C."/>
            <person name="Van de Peer Y."/>
            <person name="Liu Z.J."/>
        </authorList>
    </citation>
    <scope>NUCLEOTIDE SEQUENCE [LARGE SCALE GENOMIC DNA]</scope>
    <source>
        <strain evidence="2">Lor287</strain>
    </source>
</reference>
<dbReference type="Proteomes" id="UP001418222">
    <property type="component" value="Unassembled WGS sequence"/>
</dbReference>
<dbReference type="EMBL" id="JBBWWQ010000005">
    <property type="protein sequence ID" value="KAK8946862.1"/>
    <property type="molecule type" value="Genomic_DNA"/>
</dbReference>
<feature type="compositionally biased region" description="Basic residues" evidence="1">
    <location>
        <begin position="112"/>
        <end position="123"/>
    </location>
</feature>
<gene>
    <name evidence="2" type="ORF">KSP39_PZI006821</name>
</gene>
<evidence type="ECO:0000256" key="1">
    <source>
        <dbReference type="SAM" id="MobiDB-lite"/>
    </source>
</evidence>
<evidence type="ECO:0000313" key="2">
    <source>
        <dbReference type="EMBL" id="KAK8946862.1"/>
    </source>
</evidence>
<organism evidence="2 3">
    <name type="scientific">Platanthera zijinensis</name>
    <dbReference type="NCBI Taxonomy" id="2320716"/>
    <lineage>
        <taxon>Eukaryota</taxon>
        <taxon>Viridiplantae</taxon>
        <taxon>Streptophyta</taxon>
        <taxon>Embryophyta</taxon>
        <taxon>Tracheophyta</taxon>
        <taxon>Spermatophyta</taxon>
        <taxon>Magnoliopsida</taxon>
        <taxon>Liliopsida</taxon>
        <taxon>Asparagales</taxon>
        <taxon>Orchidaceae</taxon>
        <taxon>Orchidoideae</taxon>
        <taxon>Orchideae</taxon>
        <taxon>Orchidinae</taxon>
        <taxon>Platanthera</taxon>
    </lineage>
</organism>
<evidence type="ECO:0000313" key="3">
    <source>
        <dbReference type="Proteomes" id="UP001418222"/>
    </source>
</evidence>
<accession>A0AAP0G9Z3</accession>
<sequence length="123" mass="13759">MKRSFFFVWSNSCHSRNPCSRSPCFRSPCFSTTLRVALLPQFEDGSQFEDGRFVQQASKKGKSIVPGIDYTKLPKIPALGSAAFHQWFSPFFDDIEISDDGSEGEEDAQPSKKGKSSKGGRKR</sequence>
<dbReference type="AlphaFoldDB" id="A0AAP0G9Z3"/>
<feature type="compositionally biased region" description="Acidic residues" evidence="1">
    <location>
        <begin position="98"/>
        <end position="108"/>
    </location>
</feature>
<name>A0AAP0G9Z3_9ASPA</name>
<keyword evidence="3" id="KW-1185">Reference proteome</keyword>
<feature type="region of interest" description="Disordered" evidence="1">
    <location>
        <begin position="98"/>
        <end position="123"/>
    </location>
</feature>
<proteinExistence type="predicted"/>